<reference evidence="1" key="1">
    <citation type="journal article" date="2012" name="Science">
        <title>Fermentation, hydrogen, and sulfur metabolism in multiple uncultivated bacterial phyla.</title>
        <authorList>
            <person name="Wrighton K.C."/>
            <person name="Thomas B.C."/>
            <person name="Sharon I."/>
            <person name="Miller C.S."/>
            <person name="Castelle C.J."/>
            <person name="VerBerkmoes N.C."/>
            <person name="Wilkins M.J."/>
            <person name="Hettich R.L."/>
            <person name="Lipton M.S."/>
            <person name="Williams K.H."/>
            <person name="Long P.E."/>
            <person name="Banfield J.F."/>
        </authorList>
    </citation>
    <scope>NUCLEOTIDE SEQUENCE [LARGE SCALE GENOMIC DNA]</scope>
</reference>
<sequence>MSEKFEKFEDEVARCVDLLKIENQQLFEIYIKAIIKKDPISLVGKSKRQLNDLKKNYKHKNKKEFQKFADSLFVVRSDDSHDIFKAPIHTWNQTGGWWSIHDFLVKAQNYVYASFDQIPNYMTSYYSFINPQEASGFWAKIRYIDENEIRSKSEIAFCDIASLDLATSGLKRRHSLLESYLNNLFDYNTGKELLVEYLSIVFNDTQEMKAVMDQFRAPQFLQNWNQYMMFENFTKIMDIPWIPENLRAQRMEDIHAKMIEIYEQTWILPPFWAEIRIHDEAKSVNREELLRAINKTKSRFLEILTLIYPFSKK</sequence>
<name>K2FZ20_9BACT</name>
<dbReference type="AlphaFoldDB" id="K2FZ20"/>
<dbReference type="EMBL" id="AMFJ01000360">
    <property type="protein sequence ID" value="EKE28168.1"/>
    <property type="molecule type" value="Genomic_DNA"/>
</dbReference>
<protein>
    <submittedName>
        <fullName evidence="1">Uncharacterized protein</fullName>
    </submittedName>
</protein>
<proteinExistence type="predicted"/>
<comment type="caution">
    <text evidence="1">The sequence shown here is derived from an EMBL/GenBank/DDBJ whole genome shotgun (WGS) entry which is preliminary data.</text>
</comment>
<accession>K2FZ20</accession>
<organism evidence="1">
    <name type="scientific">uncultured bacterium</name>
    <name type="common">gcode 4</name>
    <dbReference type="NCBI Taxonomy" id="1234023"/>
    <lineage>
        <taxon>Bacteria</taxon>
        <taxon>environmental samples</taxon>
    </lineage>
</organism>
<gene>
    <name evidence="1" type="ORF">ACD_3C00086G0012</name>
</gene>
<evidence type="ECO:0000313" key="1">
    <source>
        <dbReference type="EMBL" id="EKE28168.1"/>
    </source>
</evidence>